<name>A0A7V8K822_9GAMM</name>
<sequence>MLLTRLDALEARVADDAAAYAGADPFPHIVIDGLLNPTALEQAMREFPAPQAIEDWRRADAVDAQGRVAQKLKLGYSDELRFGPTLRALVHELHSSPFLRYLERLTGIERLLPDAHMTGGGLHQYLPGAVLRMHADFNKLPGFELDRRLNLLVYLNPAWDPAWGGDLELWDRGMKACVQRIAPLSNRCVVFSTTHDSFHGMPDPLACPDGVTRRSLALYYYSNGRPEAERRGEHSTLWQARPGEA</sequence>
<dbReference type="InterPro" id="IPR044862">
    <property type="entry name" value="Pro_4_hyd_alph_FE2OG_OXY"/>
</dbReference>
<dbReference type="InterPro" id="IPR051842">
    <property type="entry name" value="uS12_prolyl_hydroxylase"/>
</dbReference>
<dbReference type="EMBL" id="MWIP01000003">
    <property type="protein sequence ID" value="KAF1687206.1"/>
    <property type="molecule type" value="Genomic_DNA"/>
</dbReference>
<proteinExistence type="predicted"/>
<protein>
    <submittedName>
        <fullName evidence="2">Proline hydroxylase</fullName>
    </submittedName>
</protein>
<keyword evidence="3" id="KW-1185">Reference proteome</keyword>
<dbReference type="Proteomes" id="UP000462066">
    <property type="component" value="Unassembled WGS sequence"/>
</dbReference>
<reference evidence="2 3" key="1">
    <citation type="submission" date="2017-10" db="EMBL/GenBank/DDBJ databases">
        <title>Whole genome sequencing of Pseudoxanthomonas broegbernensis DSM 12573(T).</title>
        <authorList>
            <person name="Kumar S."/>
            <person name="Bansal K."/>
            <person name="Kaur A."/>
            <person name="Patil P."/>
            <person name="Sharma S."/>
            <person name="Patil P.B."/>
        </authorList>
    </citation>
    <scope>NUCLEOTIDE SEQUENCE [LARGE SCALE GENOMIC DNA]</scope>
    <source>
        <strain evidence="2 3">DSM 12573</strain>
    </source>
</reference>
<gene>
    <name evidence="2" type="ORF">B1992_04265</name>
</gene>
<dbReference type="PANTHER" id="PTHR12117:SF0">
    <property type="entry name" value="PROLYL 3-HYDROXYLASE OGFOD1"/>
    <property type="match status" value="1"/>
</dbReference>
<dbReference type="Pfam" id="PF13640">
    <property type="entry name" value="2OG-FeII_Oxy_3"/>
    <property type="match status" value="1"/>
</dbReference>
<dbReference type="Gene3D" id="2.60.120.620">
    <property type="entry name" value="q2cbj1_9rhob like domain"/>
    <property type="match status" value="1"/>
</dbReference>
<dbReference type="RefSeq" id="WP_162310226.1">
    <property type="nucleotide sequence ID" value="NZ_JACHGU010000005.1"/>
</dbReference>
<dbReference type="AlphaFoldDB" id="A0A7V8K822"/>
<evidence type="ECO:0000259" key="1">
    <source>
        <dbReference type="Pfam" id="PF13640"/>
    </source>
</evidence>
<accession>A0A7V8K822</accession>
<dbReference type="PANTHER" id="PTHR12117">
    <property type="entry name" value="HISTONE ACETYLTRANSFERASE COMPLEX"/>
    <property type="match status" value="1"/>
</dbReference>
<evidence type="ECO:0000313" key="2">
    <source>
        <dbReference type="EMBL" id="KAF1687206.1"/>
    </source>
</evidence>
<comment type="caution">
    <text evidence="2">The sequence shown here is derived from an EMBL/GenBank/DDBJ whole genome shotgun (WGS) entry which is preliminary data.</text>
</comment>
<feature type="domain" description="Prolyl 4-hydroxylase alpha subunit Fe(2+) 2OG dioxygenase" evidence="1">
    <location>
        <begin position="122"/>
        <end position="221"/>
    </location>
</feature>
<organism evidence="2 3">
    <name type="scientific">Pseudoxanthomonas broegbernensis</name>
    <dbReference type="NCBI Taxonomy" id="83619"/>
    <lineage>
        <taxon>Bacteria</taxon>
        <taxon>Pseudomonadati</taxon>
        <taxon>Pseudomonadota</taxon>
        <taxon>Gammaproteobacteria</taxon>
        <taxon>Lysobacterales</taxon>
        <taxon>Lysobacteraceae</taxon>
        <taxon>Pseudoxanthomonas</taxon>
    </lineage>
</organism>
<evidence type="ECO:0000313" key="3">
    <source>
        <dbReference type="Proteomes" id="UP000462066"/>
    </source>
</evidence>